<dbReference type="SUPFAM" id="SSF56925">
    <property type="entry name" value="OMPA-like"/>
    <property type="match status" value="1"/>
</dbReference>
<organism evidence="2 3">
    <name type="scientific">Dysgonomonas alginatilytica</name>
    <dbReference type="NCBI Taxonomy" id="1605892"/>
    <lineage>
        <taxon>Bacteria</taxon>
        <taxon>Pseudomonadati</taxon>
        <taxon>Bacteroidota</taxon>
        <taxon>Bacteroidia</taxon>
        <taxon>Bacteroidales</taxon>
        <taxon>Dysgonomonadaceae</taxon>
        <taxon>Dysgonomonas</taxon>
    </lineage>
</organism>
<gene>
    <name evidence="2" type="ORF">CLV62_10754</name>
</gene>
<dbReference type="OrthoDB" id="996514at2"/>
<evidence type="ECO:0000259" key="1">
    <source>
        <dbReference type="Pfam" id="PF13568"/>
    </source>
</evidence>
<dbReference type="InterPro" id="IPR025665">
    <property type="entry name" value="Beta-barrel_OMP_2"/>
</dbReference>
<feature type="domain" description="Outer membrane protein beta-barrel" evidence="1">
    <location>
        <begin position="22"/>
        <end position="207"/>
    </location>
</feature>
<dbReference type="Proteomes" id="UP000247973">
    <property type="component" value="Unassembled WGS sequence"/>
</dbReference>
<sequence>MKTFALLAISGISLCAAPVIKAQKAESPWTFGVKAGINSSTFNIGNGSTPNNTDGIIGFNGGVTMEYALRNGFFLSSGLEFTTKGADNGTSSYLSPAPNSLTYTLSKDSRRLKYLQLPLTVGYRVPLSKDVNVTFNAGGYFAYGISGKGTYETWEVSRNEDGTTSVTSNRYESKKSGDTDYGLLGGVGLEYKRFSFNFNYELGLRTLHTGSASSGMNTGWKNRNAAFTVGYKF</sequence>
<evidence type="ECO:0000313" key="3">
    <source>
        <dbReference type="Proteomes" id="UP000247973"/>
    </source>
</evidence>
<name>A0A2V3PRM3_9BACT</name>
<dbReference type="Pfam" id="PF13568">
    <property type="entry name" value="OMP_b-brl_2"/>
    <property type="match status" value="1"/>
</dbReference>
<proteinExistence type="predicted"/>
<accession>A0A2V3PRM3</accession>
<evidence type="ECO:0000313" key="2">
    <source>
        <dbReference type="EMBL" id="PXV65462.1"/>
    </source>
</evidence>
<dbReference type="InterPro" id="IPR011250">
    <property type="entry name" value="OMP/PagP_B-barrel"/>
</dbReference>
<reference evidence="2 3" key="1">
    <citation type="submission" date="2018-03" db="EMBL/GenBank/DDBJ databases">
        <title>Genomic Encyclopedia of Archaeal and Bacterial Type Strains, Phase II (KMG-II): from individual species to whole genera.</title>
        <authorList>
            <person name="Goeker M."/>
        </authorList>
    </citation>
    <scope>NUCLEOTIDE SEQUENCE [LARGE SCALE GENOMIC DNA]</scope>
    <source>
        <strain evidence="2 3">DSM 100214</strain>
    </source>
</reference>
<dbReference type="EMBL" id="QICL01000007">
    <property type="protein sequence ID" value="PXV65462.1"/>
    <property type="molecule type" value="Genomic_DNA"/>
</dbReference>
<dbReference type="RefSeq" id="WP_110310191.1">
    <property type="nucleotide sequence ID" value="NZ_QICL01000007.1"/>
</dbReference>
<keyword evidence="3" id="KW-1185">Reference proteome</keyword>
<protein>
    <submittedName>
        <fullName evidence="2">Outer membrane protein with beta-barrel domain</fullName>
    </submittedName>
</protein>
<dbReference type="AlphaFoldDB" id="A0A2V3PRM3"/>
<comment type="caution">
    <text evidence="2">The sequence shown here is derived from an EMBL/GenBank/DDBJ whole genome shotgun (WGS) entry which is preliminary data.</text>
</comment>